<gene>
    <name evidence="1" type="ORF">GOODEAATRI_000995</name>
</gene>
<reference evidence="1 2" key="1">
    <citation type="submission" date="2021-06" db="EMBL/GenBank/DDBJ databases">
        <authorList>
            <person name="Palmer J.M."/>
        </authorList>
    </citation>
    <scope>NUCLEOTIDE SEQUENCE [LARGE SCALE GENOMIC DNA]</scope>
    <source>
        <strain evidence="1 2">GA_2019</strain>
        <tissue evidence="1">Muscle</tissue>
    </source>
</reference>
<evidence type="ECO:0000313" key="2">
    <source>
        <dbReference type="Proteomes" id="UP001476798"/>
    </source>
</evidence>
<evidence type="ECO:0000313" key="1">
    <source>
        <dbReference type="EMBL" id="MEQ2187088.1"/>
    </source>
</evidence>
<dbReference type="Proteomes" id="UP001476798">
    <property type="component" value="Unassembled WGS sequence"/>
</dbReference>
<proteinExistence type="predicted"/>
<sequence length="84" mass="9446">MSKVLQMVCLCPRPLVFLPMVEIKVVLKASSEKRNSTHVFPTPESPISSSLNSKSYVFFAIGKKTVCVHPEKETNDKLARLREV</sequence>
<protein>
    <recommendedName>
        <fullName evidence="3">Chemokine interleukin-8-like domain-containing protein</fullName>
    </recommendedName>
</protein>
<name>A0ABV0PUI7_9TELE</name>
<dbReference type="EMBL" id="JAHRIO010089990">
    <property type="protein sequence ID" value="MEQ2187088.1"/>
    <property type="molecule type" value="Genomic_DNA"/>
</dbReference>
<comment type="caution">
    <text evidence="1">The sequence shown here is derived from an EMBL/GenBank/DDBJ whole genome shotgun (WGS) entry which is preliminary data.</text>
</comment>
<keyword evidence="2" id="KW-1185">Reference proteome</keyword>
<evidence type="ECO:0008006" key="3">
    <source>
        <dbReference type="Google" id="ProtNLM"/>
    </source>
</evidence>
<accession>A0ABV0PUI7</accession>
<organism evidence="1 2">
    <name type="scientific">Goodea atripinnis</name>
    <dbReference type="NCBI Taxonomy" id="208336"/>
    <lineage>
        <taxon>Eukaryota</taxon>
        <taxon>Metazoa</taxon>
        <taxon>Chordata</taxon>
        <taxon>Craniata</taxon>
        <taxon>Vertebrata</taxon>
        <taxon>Euteleostomi</taxon>
        <taxon>Actinopterygii</taxon>
        <taxon>Neopterygii</taxon>
        <taxon>Teleostei</taxon>
        <taxon>Neoteleostei</taxon>
        <taxon>Acanthomorphata</taxon>
        <taxon>Ovalentaria</taxon>
        <taxon>Atherinomorphae</taxon>
        <taxon>Cyprinodontiformes</taxon>
        <taxon>Goodeidae</taxon>
        <taxon>Goodea</taxon>
    </lineage>
</organism>